<keyword evidence="3" id="KW-1185">Reference proteome</keyword>
<evidence type="ECO:0000259" key="1">
    <source>
        <dbReference type="Pfam" id="PF13403"/>
    </source>
</evidence>
<evidence type="ECO:0000313" key="2">
    <source>
        <dbReference type="EMBL" id="SDJ94130.1"/>
    </source>
</evidence>
<dbReference type="AlphaFoldDB" id="A0A1G8XWH4"/>
<dbReference type="InterPro" id="IPR028992">
    <property type="entry name" value="Hedgehog/Intein_dom"/>
</dbReference>
<name>A0A1G8XWH4_9RHOB</name>
<accession>A0A1G8XWH4</accession>
<gene>
    <name evidence="2" type="ORF">SAMN05216257_10166</name>
</gene>
<dbReference type="EMBL" id="FNFV01000001">
    <property type="protein sequence ID" value="SDJ94130.1"/>
    <property type="molecule type" value="Genomic_DNA"/>
</dbReference>
<dbReference type="Proteomes" id="UP000199328">
    <property type="component" value="Unassembled WGS sequence"/>
</dbReference>
<sequence length="353" mass="37795">MTWIALADLSGRRMHGSSAFRPGGLALMPRGTLVIEAQIGTGRERPLPLVDCRADQGWRRLFSVILYPQGQVELTIVQGVSETRGDVRLALPATEEIVRISYGWDAPARRGFLALELPDTGVWARAPVEAPSPLPWSDLAAVLGLSSGCAHGRELSLVALSDRLEPVGPVPGIGAGTPVRTAAGWKPVEAIAPGDLVHTAWGGLRPVLALLSREMPVLGRHAPVRLTAPALGLRRDVTVAPDHRMLVAGGHAEYAFGEEAVLAEARHLARTRPAASPGRRMVCGIRYHQLLLDAHDCLMLAGAWGESMRVPSQGDLRGTVLDLPGLRLPPQRPCRARGLMAFEARELASVARA</sequence>
<feature type="domain" description="Hedgehog/Intein (Hint)" evidence="1">
    <location>
        <begin position="175"/>
        <end position="308"/>
    </location>
</feature>
<dbReference type="RefSeq" id="WP_143004448.1">
    <property type="nucleotide sequence ID" value="NZ_FNFV01000001.1"/>
</dbReference>
<reference evidence="3" key="1">
    <citation type="submission" date="2016-10" db="EMBL/GenBank/DDBJ databases">
        <authorList>
            <person name="Varghese N."/>
            <person name="Submissions S."/>
        </authorList>
    </citation>
    <scope>NUCLEOTIDE SEQUENCE [LARGE SCALE GENOMIC DNA]</scope>
    <source>
        <strain evidence="3">CGMCC 1.10789</strain>
    </source>
</reference>
<evidence type="ECO:0000313" key="3">
    <source>
        <dbReference type="Proteomes" id="UP000199328"/>
    </source>
</evidence>
<protein>
    <submittedName>
        <fullName evidence="2">Hint domain-containing protein</fullName>
    </submittedName>
</protein>
<dbReference type="SUPFAM" id="SSF51294">
    <property type="entry name" value="Hedgehog/intein (Hint) domain"/>
    <property type="match status" value="1"/>
</dbReference>
<proteinExistence type="predicted"/>
<dbReference type="Pfam" id="PF13403">
    <property type="entry name" value="Hint_2"/>
    <property type="match status" value="1"/>
</dbReference>
<organism evidence="2 3">
    <name type="scientific">Meinhardsimonia xiamenensis</name>
    <dbReference type="NCBI Taxonomy" id="990712"/>
    <lineage>
        <taxon>Bacteria</taxon>
        <taxon>Pseudomonadati</taxon>
        <taxon>Pseudomonadota</taxon>
        <taxon>Alphaproteobacteria</taxon>
        <taxon>Rhodobacterales</taxon>
        <taxon>Paracoccaceae</taxon>
        <taxon>Meinhardsimonia</taxon>
    </lineage>
</organism>
<dbReference type="InterPro" id="IPR036844">
    <property type="entry name" value="Hint_dom_sf"/>
</dbReference>
<dbReference type="STRING" id="990712.SAMN05216257_10166"/>
<dbReference type="OrthoDB" id="6305173at2"/>